<dbReference type="SUPFAM" id="SSF82549">
    <property type="entry name" value="DAK1/DegV-like"/>
    <property type="match status" value="1"/>
</dbReference>
<dbReference type="Pfam" id="PF02645">
    <property type="entry name" value="DegV"/>
    <property type="match status" value="1"/>
</dbReference>
<accession>A0AAW4W3A7</accession>
<dbReference type="GO" id="GO:0008289">
    <property type="term" value="F:lipid binding"/>
    <property type="evidence" value="ECO:0007669"/>
    <property type="project" value="UniProtKB-KW"/>
</dbReference>
<proteinExistence type="predicted"/>
<keyword evidence="1" id="KW-0446">Lipid-binding</keyword>
<dbReference type="Gene3D" id="3.40.50.10170">
    <property type="match status" value="1"/>
</dbReference>
<organism evidence="2 3">
    <name type="scientific">Agathobaculum butyriciproducens</name>
    <dbReference type="NCBI Taxonomy" id="1628085"/>
    <lineage>
        <taxon>Bacteria</taxon>
        <taxon>Bacillati</taxon>
        <taxon>Bacillota</taxon>
        <taxon>Clostridia</taxon>
        <taxon>Eubacteriales</taxon>
        <taxon>Butyricicoccaceae</taxon>
        <taxon>Agathobaculum</taxon>
    </lineage>
</organism>
<evidence type="ECO:0000313" key="2">
    <source>
        <dbReference type="EMBL" id="MCC2177374.1"/>
    </source>
</evidence>
<protein>
    <submittedName>
        <fullName evidence="2">DegV family protein</fullName>
    </submittedName>
</protein>
<dbReference type="GeneID" id="98660801"/>
<dbReference type="Proteomes" id="UP001298753">
    <property type="component" value="Unassembled WGS sequence"/>
</dbReference>
<keyword evidence="3" id="KW-1185">Reference proteome</keyword>
<dbReference type="AlphaFoldDB" id="A0AAW4W3A7"/>
<sequence>MEKIHILTDSSSDIPHDLVEAHGIEIVPIMLTHEGRSFREYYDITSEDYCRLLETSSEIPGTAMTTPTVFLESYNRAFERGCTHLLAVLINGGGSGTYQAACLAKSMFEEEQGEGKMTIEVIDSKTYTYIYGHIVVKAAEMREQGESFDAIVSVVKSRLNRVEAYLGVYSLKFLKKSGRISGGAAFVGEALGLKPISHVYDGAVKVCDKVRGEKALVAGMSKKVSARVVQPDKQTAILLYGDVPAERLDEMEKRLRTEIGFRDVERVAIGPSVLTNTGPLAMAVAYYGTPRD</sequence>
<dbReference type="Gene3D" id="3.30.1180.10">
    <property type="match status" value="1"/>
</dbReference>
<dbReference type="PANTHER" id="PTHR33434">
    <property type="entry name" value="DEGV DOMAIN-CONTAINING PROTEIN DR_1986-RELATED"/>
    <property type="match status" value="1"/>
</dbReference>
<dbReference type="InterPro" id="IPR043168">
    <property type="entry name" value="DegV_C"/>
</dbReference>
<evidence type="ECO:0000256" key="1">
    <source>
        <dbReference type="ARBA" id="ARBA00023121"/>
    </source>
</evidence>
<name>A0AAW4W3A7_9FIRM</name>
<dbReference type="NCBIfam" id="TIGR00762">
    <property type="entry name" value="DegV"/>
    <property type="match status" value="1"/>
</dbReference>
<gene>
    <name evidence="2" type="ORF">LKD22_09605</name>
</gene>
<dbReference type="EMBL" id="JAJEPX010000031">
    <property type="protein sequence ID" value="MCC2177374.1"/>
    <property type="molecule type" value="Genomic_DNA"/>
</dbReference>
<dbReference type="InterPro" id="IPR003797">
    <property type="entry name" value="DegV"/>
</dbReference>
<dbReference type="RefSeq" id="WP_116704728.1">
    <property type="nucleotide sequence ID" value="NZ_DBFEHX010000116.1"/>
</dbReference>
<comment type="caution">
    <text evidence="2">The sequence shown here is derived from an EMBL/GenBank/DDBJ whole genome shotgun (WGS) entry which is preliminary data.</text>
</comment>
<dbReference type="PROSITE" id="PS51482">
    <property type="entry name" value="DEGV"/>
    <property type="match status" value="1"/>
</dbReference>
<dbReference type="PANTHER" id="PTHR33434:SF2">
    <property type="entry name" value="FATTY ACID-BINDING PROTEIN TM_1468"/>
    <property type="match status" value="1"/>
</dbReference>
<dbReference type="InterPro" id="IPR050270">
    <property type="entry name" value="DegV_domain_contain"/>
</dbReference>
<reference evidence="2 3" key="1">
    <citation type="submission" date="2021-10" db="EMBL/GenBank/DDBJ databases">
        <title>Anaerobic single-cell dispensing facilitates the cultivation of human gut bacteria.</title>
        <authorList>
            <person name="Afrizal A."/>
        </authorList>
    </citation>
    <scope>NUCLEOTIDE SEQUENCE [LARGE SCALE GENOMIC DNA]</scope>
    <source>
        <strain evidence="2 3">CLA-AA-H270</strain>
    </source>
</reference>
<evidence type="ECO:0000313" key="3">
    <source>
        <dbReference type="Proteomes" id="UP001298753"/>
    </source>
</evidence>